<gene>
    <name evidence="1" type="ORF">TM448B02568_0010</name>
</gene>
<proteinExistence type="predicted"/>
<reference evidence="1" key="1">
    <citation type="submission" date="2020-03" db="EMBL/GenBank/DDBJ databases">
        <title>The deep terrestrial virosphere.</title>
        <authorList>
            <person name="Holmfeldt K."/>
            <person name="Nilsson E."/>
            <person name="Simone D."/>
            <person name="Lopez-Fernandez M."/>
            <person name="Wu X."/>
            <person name="de Brujin I."/>
            <person name="Lundin D."/>
            <person name="Andersson A."/>
            <person name="Bertilsson S."/>
            <person name="Dopson M."/>
        </authorList>
    </citation>
    <scope>NUCLEOTIDE SEQUENCE</scope>
    <source>
        <strain evidence="1">TM448B02568</strain>
    </source>
</reference>
<dbReference type="AlphaFoldDB" id="A0A6M3XU64"/>
<evidence type="ECO:0000313" key="1">
    <source>
        <dbReference type="EMBL" id="QJI01459.1"/>
    </source>
</evidence>
<protein>
    <submittedName>
        <fullName evidence="1">Uncharacterized protein</fullName>
    </submittedName>
</protein>
<accession>A0A6M3XU64</accession>
<sequence length="94" mass="11087">MTELLLFGEKELKTRTTEHISELEKLNPEVVVDRTGFPFKDGVNIYLRSKRENIECSMCEEITNSKTYYYESSYSNTRFVICNNCKKRECKEAI</sequence>
<name>A0A6M3XU64_9ZZZZ</name>
<organism evidence="1">
    <name type="scientific">viral metagenome</name>
    <dbReference type="NCBI Taxonomy" id="1070528"/>
    <lineage>
        <taxon>unclassified sequences</taxon>
        <taxon>metagenomes</taxon>
        <taxon>organismal metagenomes</taxon>
    </lineage>
</organism>
<dbReference type="EMBL" id="MT144925">
    <property type="protein sequence ID" value="QJI01459.1"/>
    <property type="molecule type" value="Genomic_DNA"/>
</dbReference>